<dbReference type="GO" id="GO:0009247">
    <property type="term" value="P:glycolipid biosynthetic process"/>
    <property type="evidence" value="ECO:0007669"/>
    <property type="project" value="UniProtKB-ARBA"/>
</dbReference>
<evidence type="ECO:0000256" key="2">
    <source>
        <dbReference type="ARBA" id="ARBA00022475"/>
    </source>
</evidence>
<reference evidence="7" key="1">
    <citation type="submission" date="2020-02" db="EMBL/GenBank/DDBJ databases">
        <authorList>
            <person name="Meier V. D."/>
        </authorList>
    </citation>
    <scope>NUCLEOTIDE SEQUENCE</scope>
    <source>
        <strain evidence="7">AVDCRST_MAG46</strain>
    </source>
</reference>
<dbReference type="PANTHER" id="PTHR30606">
    <property type="entry name" value="LIPID A BIOSYNTHESIS LAUROYL ACYLTRANSFERASE"/>
    <property type="match status" value="1"/>
</dbReference>
<keyword evidence="3" id="KW-0997">Cell inner membrane</keyword>
<organism evidence="7">
    <name type="scientific">uncultured Nocardioidaceae bacterium</name>
    <dbReference type="NCBI Taxonomy" id="253824"/>
    <lineage>
        <taxon>Bacteria</taxon>
        <taxon>Bacillati</taxon>
        <taxon>Actinomycetota</taxon>
        <taxon>Actinomycetes</taxon>
        <taxon>Propionibacteriales</taxon>
        <taxon>Nocardioidaceae</taxon>
        <taxon>environmental samples</taxon>
    </lineage>
</organism>
<dbReference type="GO" id="GO:0016746">
    <property type="term" value="F:acyltransferase activity"/>
    <property type="evidence" value="ECO:0007669"/>
    <property type="project" value="UniProtKB-KW"/>
</dbReference>
<dbReference type="CDD" id="cd07984">
    <property type="entry name" value="LPLAT_LABLAT-like"/>
    <property type="match status" value="1"/>
</dbReference>
<dbReference type="PANTHER" id="PTHR30606:SF10">
    <property type="entry name" value="PHOSPHATIDYLINOSITOL MANNOSIDE ACYLTRANSFERASE"/>
    <property type="match status" value="1"/>
</dbReference>
<dbReference type="Pfam" id="PF03279">
    <property type="entry name" value="Lip_A_acyltrans"/>
    <property type="match status" value="1"/>
</dbReference>
<evidence type="ECO:0000256" key="6">
    <source>
        <dbReference type="ARBA" id="ARBA00023315"/>
    </source>
</evidence>
<dbReference type="InterPro" id="IPR004960">
    <property type="entry name" value="LipA_acyltrans"/>
</dbReference>
<gene>
    <name evidence="7" type="ORF">AVDCRST_MAG46-3289</name>
</gene>
<sequence>MASPGLERLTAWGYRAGWWMVRHAPEPMVSAVLVQVADRAWKQRGRGVVQLEQNLSRARPDADEAELRELSRAAMRSYLRYWGEVFRLPRWSPDDLRERVVPHEDHRMRDPLAAGRGVVAALPHMGNWDLAGAWACAEGMPVTTVAERLRPESLYRDFLHYRESLGMTVLPLTGGPPTVPVLEAKLRAGGLVPLMADRDLSRTGITVPLLDASAKLPAGPARLAQRTAARLLPVTASYDTDARMHLWFHEPVEVAEGQDGVRAATAAVADAFTAAIRRDPEDWHMLQRVFVGETA</sequence>
<dbReference type="GO" id="GO:0005886">
    <property type="term" value="C:plasma membrane"/>
    <property type="evidence" value="ECO:0007669"/>
    <property type="project" value="UniProtKB-SubCell"/>
</dbReference>
<dbReference type="EMBL" id="CADCUD010000234">
    <property type="protein sequence ID" value="CAA9361260.1"/>
    <property type="molecule type" value="Genomic_DNA"/>
</dbReference>
<keyword evidence="2" id="KW-1003">Cell membrane</keyword>
<protein>
    <submittedName>
        <fullName evidence="7">Lauroyl/myristoyl acyltransferase involved in lipid A biosynthesis (Lauroyl/myristoyl acyltransferase)</fullName>
    </submittedName>
</protein>
<evidence type="ECO:0000256" key="1">
    <source>
        <dbReference type="ARBA" id="ARBA00004533"/>
    </source>
</evidence>
<evidence type="ECO:0000256" key="3">
    <source>
        <dbReference type="ARBA" id="ARBA00022519"/>
    </source>
</evidence>
<evidence type="ECO:0000256" key="5">
    <source>
        <dbReference type="ARBA" id="ARBA00023136"/>
    </source>
</evidence>
<keyword evidence="4 7" id="KW-0808">Transferase</keyword>
<keyword evidence="6 7" id="KW-0012">Acyltransferase</keyword>
<name>A0A6J4MJF5_9ACTN</name>
<keyword evidence="5" id="KW-0472">Membrane</keyword>
<dbReference type="AlphaFoldDB" id="A0A6J4MJF5"/>
<dbReference type="NCBIfam" id="NF005919">
    <property type="entry name" value="PRK07920.1"/>
    <property type="match status" value="1"/>
</dbReference>
<proteinExistence type="predicted"/>
<evidence type="ECO:0000256" key="4">
    <source>
        <dbReference type="ARBA" id="ARBA00022679"/>
    </source>
</evidence>
<evidence type="ECO:0000313" key="7">
    <source>
        <dbReference type="EMBL" id="CAA9361260.1"/>
    </source>
</evidence>
<accession>A0A6J4MJF5</accession>
<comment type="subcellular location">
    <subcellularLocation>
        <location evidence="1">Cell inner membrane</location>
    </subcellularLocation>
</comment>